<evidence type="ECO:0000313" key="2">
    <source>
        <dbReference type="EMBL" id="EIW76008.1"/>
    </source>
</evidence>
<sequence length="290" mass="30469">MDVDPLADTVPPRYAVESDDEDEYNPLPSQSSSAKPRAAPSVNIKIVGNIATKCPLAVMSGPAAAHWAGGAALGEQKGAVYVNSKMVGLLFVPSWTDSVVLVSETARHTTLPLWAQHQYAQAISNHFAPTSMVLLDTYFSKGYISSSDPPTGAPVRHLAVNHTPSANLRVPLYAPPNLVHTTSAAFMALLYLQSLEPQGSKVPGLLLLAPSSTLPPQPPSTIGAGEGGPIPLSDDAEWSADEMELVQSTVCTVLGAKTPSVWKGRSTLSRGSSEASKRRTGDVGDGGMYI</sequence>
<evidence type="ECO:0000256" key="1">
    <source>
        <dbReference type="SAM" id="MobiDB-lite"/>
    </source>
</evidence>
<reference evidence="3" key="1">
    <citation type="journal article" date="2012" name="Science">
        <title>The Paleozoic origin of enzymatic lignin decomposition reconstructed from 31 fungal genomes.</title>
        <authorList>
            <person name="Floudas D."/>
            <person name="Binder M."/>
            <person name="Riley R."/>
            <person name="Barry K."/>
            <person name="Blanchette R.A."/>
            <person name="Henrissat B."/>
            <person name="Martinez A.T."/>
            <person name="Otillar R."/>
            <person name="Spatafora J.W."/>
            <person name="Yadav J.S."/>
            <person name="Aerts A."/>
            <person name="Benoit I."/>
            <person name="Boyd A."/>
            <person name="Carlson A."/>
            <person name="Copeland A."/>
            <person name="Coutinho P.M."/>
            <person name="de Vries R.P."/>
            <person name="Ferreira P."/>
            <person name="Findley K."/>
            <person name="Foster B."/>
            <person name="Gaskell J."/>
            <person name="Glotzer D."/>
            <person name="Gorecki P."/>
            <person name="Heitman J."/>
            <person name="Hesse C."/>
            <person name="Hori C."/>
            <person name="Igarashi K."/>
            <person name="Jurgens J.A."/>
            <person name="Kallen N."/>
            <person name="Kersten P."/>
            <person name="Kohler A."/>
            <person name="Kuees U."/>
            <person name="Kumar T.K.A."/>
            <person name="Kuo A."/>
            <person name="LaButti K."/>
            <person name="Larrondo L.F."/>
            <person name="Lindquist E."/>
            <person name="Ling A."/>
            <person name="Lombard V."/>
            <person name="Lucas S."/>
            <person name="Lundell T."/>
            <person name="Martin R."/>
            <person name="McLaughlin D.J."/>
            <person name="Morgenstern I."/>
            <person name="Morin E."/>
            <person name="Murat C."/>
            <person name="Nagy L.G."/>
            <person name="Nolan M."/>
            <person name="Ohm R.A."/>
            <person name="Patyshakuliyeva A."/>
            <person name="Rokas A."/>
            <person name="Ruiz-Duenas F.J."/>
            <person name="Sabat G."/>
            <person name="Salamov A."/>
            <person name="Samejima M."/>
            <person name="Schmutz J."/>
            <person name="Slot J.C."/>
            <person name="St John F."/>
            <person name="Stenlid J."/>
            <person name="Sun H."/>
            <person name="Sun S."/>
            <person name="Syed K."/>
            <person name="Tsang A."/>
            <person name="Wiebenga A."/>
            <person name="Young D."/>
            <person name="Pisabarro A."/>
            <person name="Eastwood D.C."/>
            <person name="Martin F."/>
            <person name="Cullen D."/>
            <person name="Grigoriev I.V."/>
            <person name="Hibbett D.S."/>
        </authorList>
    </citation>
    <scope>NUCLEOTIDE SEQUENCE [LARGE SCALE GENOMIC DNA]</scope>
    <source>
        <strain evidence="3">RWD-64-598 SS2</strain>
    </source>
</reference>
<protein>
    <recommendedName>
        <fullName evidence="4">Proteasome assembly chaperone 1</fullName>
    </recommendedName>
</protein>
<feature type="region of interest" description="Disordered" evidence="1">
    <location>
        <begin position="263"/>
        <end position="290"/>
    </location>
</feature>
<comment type="caution">
    <text evidence="2">The sequence shown here is derived from an EMBL/GenBank/DDBJ whole genome shotgun (WGS) entry which is preliminary data.</text>
</comment>
<name>A0A5M3M9T3_CONPW</name>
<dbReference type="EMBL" id="JH711587">
    <property type="protein sequence ID" value="EIW76008.1"/>
    <property type="molecule type" value="Genomic_DNA"/>
</dbReference>
<organism evidence="2 3">
    <name type="scientific">Coniophora puteana (strain RWD-64-598)</name>
    <name type="common">Brown rot fungus</name>
    <dbReference type="NCBI Taxonomy" id="741705"/>
    <lineage>
        <taxon>Eukaryota</taxon>
        <taxon>Fungi</taxon>
        <taxon>Dikarya</taxon>
        <taxon>Basidiomycota</taxon>
        <taxon>Agaricomycotina</taxon>
        <taxon>Agaricomycetes</taxon>
        <taxon>Agaricomycetidae</taxon>
        <taxon>Boletales</taxon>
        <taxon>Coniophorineae</taxon>
        <taxon>Coniophoraceae</taxon>
        <taxon>Coniophora</taxon>
    </lineage>
</organism>
<evidence type="ECO:0008006" key="4">
    <source>
        <dbReference type="Google" id="ProtNLM"/>
    </source>
</evidence>
<gene>
    <name evidence="2" type="ORF">CONPUDRAFT_93234</name>
</gene>
<dbReference type="AlphaFoldDB" id="A0A5M3M9T3"/>
<dbReference type="KEGG" id="cput:CONPUDRAFT_93234"/>
<proteinExistence type="predicted"/>
<dbReference type="OMA" id="FQNAPIR"/>
<accession>A0A5M3M9T3</accession>
<feature type="region of interest" description="Disordered" evidence="1">
    <location>
        <begin position="1"/>
        <end position="38"/>
    </location>
</feature>
<keyword evidence="3" id="KW-1185">Reference proteome</keyword>
<evidence type="ECO:0000313" key="3">
    <source>
        <dbReference type="Proteomes" id="UP000053558"/>
    </source>
</evidence>
<dbReference type="RefSeq" id="XP_007773996.1">
    <property type="nucleotide sequence ID" value="XM_007775806.1"/>
</dbReference>
<dbReference type="OrthoDB" id="2546621at2759"/>
<dbReference type="GeneID" id="19211568"/>
<dbReference type="Proteomes" id="UP000053558">
    <property type="component" value="Unassembled WGS sequence"/>
</dbReference>